<reference evidence="1 2" key="1">
    <citation type="journal article" date="2019" name="Commun. Biol.">
        <title>The bagworm genome reveals a unique fibroin gene that provides high tensile strength.</title>
        <authorList>
            <person name="Kono N."/>
            <person name="Nakamura H."/>
            <person name="Ohtoshi R."/>
            <person name="Tomita M."/>
            <person name="Numata K."/>
            <person name="Arakawa K."/>
        </authorList>
    </citation>
    <scope>NUCLEOTIDE SEQUENCE [LARGE SCALE GENOMIC DNA]</scope>
</reference>
<evidence type="ECO:0000313" key="1">
    <source>
        <dbReference type="EMBL" id="GBP55322.1"/>
    </source>
</evidence>
<sequence length="200" mass="23148">MQLALYGFEFAVYTAMSPFGMKMHFVCEFEQNCQLPPQPNEQTCTELQQENNKSDACSQRIILRFHDHKEAMPRDLQTHRVMVDVTSLKCDHLEGTIPDVTSVKRRLSPVKMPEAKNNSHKKIGSCTEMERTLCKNSERFHLINKIKHLIVSCEISKIQCSQSSGQAYVKCDMGNSEWLTEGKRLQYMRLLRIRARVSYS</sequence>
<organism evidence="1 2">
    <name type="scientific">Eumeta variegata</name>
    <name type="common">Bagworm moth</name>
    <name type="synonym">Eumeta japonica</name>
    <dbReference type="NCBI Taxonomy" id="151549"/>
    <lineage>
        <taxon>Eukaryota</taxon>
        <taxon>Metazoa</taxon>
        <taxon>Ecdysozoa</taxon>
        <taxon>Arthropoda</taxon>
        <taxon>Hexapoda</taxon>
        <taxon>Insecta</taxon>
        <taxon>Pterygota</taxon>
        <taxon>Neoptera</taxon>
        <taxon>Endopterygota</taxon>
        <taxon>Lepidoptera</taxon>
        <taxon>Glossata</taxon>
        <taxon>Ditrysia</taxon>
        <taxon>Tineoidea</taxon>
        <taxon>Psychidae</taxon>
        <taxon>Oiketicinae</taxon>
        <taxon>Eumeta</taxon>
    </lineage>
</organism>
<accession>A0A4C1WXD5</accession>
<dbReference type="AlphaFoldDB" id="A0A4C1WXD5"/>
<dbReference type="EMBL" id="BGZK01000665">
    <property type="protein sequence ID" value="GBP55322.1"/>
    <property type="molecule type" value="Genomic_DNA"/>
</dbReference>
<protein>
    <submittedName>
        <fullName evidence="1">Uncharacterized protein</fullName>
    </submittedName>
</protein>
<evidence type="ECO:0000313" key="2">
    <source>
        <dbReference type="Proteomes" id="UP000299102"/>
    </source>
</evidence>
<dbReference type="Proteomes" id="UP000299102">
    <property type="component" value="Unassembled WGS sequence"/>
</dbReference>
<comment type="caution">
    <text evidence="1">The sequence shown here is derived from an EMBL/GenBank/DDBJ whole genome shotgun (WGS) entry which is preliminary data.</text>
</comment>
<proteinExistence type="predicted"/>
<keyword evidence="2" id="KW-1185">Reference proteome</keyword>
<gene>
    <name evidence="1" type="ORF">EVAR_43077_1</name>
</gene>
<name>A0A4C1WXD5_EUMVA</name>